<sequence>MIDESWYTRTANASLRISSGGVVARVENGEVHVALVREVGVSSYVLPKGGVKRGETLLEAAHREIEEEAGLRELKLIEKLGIGEHLNLEKTTWVRAHYFLFITEQVDGIPTDMEHHYGLAWFPIHDLPELFWRDQRRLIETNRDKIVELTLKYKS</sequence>
<dbReference type="PROSITE" id="PS00893">
    <property type="entry name" value="NUDIX_BOX"/>
    <property type="match status" value="1"/>
</dbReference>
<organism evidence="3 4">
    <name type="scientific">Fraserbacteria sp. (strain RBG_16_55_9)</name>
    <dbReference type="NCBI Taxonomy" id="1817864"/>
    <lineage>
        <taxon>Bacteria</taxon>
        <taxon>Candidatus Fraseribacteriota</taxon>
    </lineage>
</organism>
<dbReference type="Proteomes" id="UP000179157">
    <property type="component" value="Unassembled WGS sequence"/>
</dbReference>
<feature type="domain" description="Nudix hydrolase" evidence="2">
    <location>
        <begin position="14"/>
        <end position="144"/>
    </location>
</feature>
<gene>
    <name evidence="3" type="ORF">A2Z21_01710</name>
</gene>
<dbReference type="InterPro" id="IPR015797">
    <property type="entry name" value="NUDIX_hydrolase-like_dom_sf"/>
</dbReference>
<dbReference type="InterPro" id="IPR020084">
    <property type="entry name" value="NUDIX_hydrolase_CS"/>
</dbReference>
<dbReference type="PROSITE" id="PS51462">
    <property type="entry name" value="NUDIX"/>
    <property type="match status" value="1"/>
</dbReference>
<dbReference type="STRING" id="1817864.A2Z21_01710"/>
<name>A0A1F5UY70_FRAXR</name>
<dbReference type="Pfam" id="PF00293">
    <property type="entry name" value="NUDIX"/>
    <property type="match status" value="1"/>
</dbReference>
<evidence type="ECO:0000313" key="3">
    <source>
        <dbReference type="EMBL" id="OGF56048.1"/>
    </source>
</evidence>
<protein>
    <submittedName>
        <fullName evidence="3">ADP-ribose pyrophosphatase</fullName>
    </submittedName>
</protein>
<dbReference type="GO" id="GO:0006167">
    <property type="term" value="P:AMP biosynthetic process"/>
    <property type="evidence" value="ECO:0007669"/>
    <property type="project" value="TreeGrafter"/>
</dbReference>
<dbReference type="AlphaFoldDB" id="A0A1F5UY70"/>
<dbReference type="PANTHER" id="PTHR21340">
    <property type="entry name" value="DIADENOSINE 5,5-P1,P4-TETRAPHOSPHATE PYROPHOSPHOHYDROLASE MUTT"/>
    <property type="match status" value="1"/>
</dbReference>
<comment type="caution">
    <text evidence="3">The sequence shown here is derived from an EMBL/GenBank/DDBJ whole genome shotgun (WGS) entry which is preliminary data.</text>
</comment>
<dbReference type="Gene3D" id="3.90.79.10">
    <property type="entry name" value="Nucleoside Triphosphate Pyrophosphohydrolase"/>
    <property type="match status" value="1"/>
</dbReference>
<accession>A0A1F5UY70</accession>
<dbReference type="InterPro" id="IPR051325">
    <property type="entry name" value="Nudix_hydrolase_domain"/>
</dbReference>
<reference evidence="3 4" key="1">
    <citation type="journal article" date="2016" name="Nat. Commun.">
        <title>Thousands of microbial genomes shed light on interconnected biogeochemical processes in an aquifer system.</title>
        <authorList>
            <person name="Anantharaman K."/>
            <person name="Brown C.T."/>
            <person name="Hug L.A."/>
            <person name="Sharon I."/>
            <person name="Castelle C.J."/>
            <person name="Probst A.J."/>
            <person name="Thomas B.C."/>
            <person name="Singh A."/>
            <person name="Wilkins M.J."/>
            <person name="Karaoz U."/>
            <person name="Brodie E.L."/>
            <person name="Williams K.H."/>
            <person name="Hubbard S.S."/>
            <person name="Banfield J.F."/>
        </authorList>
    </citation>
    <scope>NUCLEOTIDE SEQUENCE [LARGE SCALE GENOMIC DNA]</scope>
    <source>
        <strain evidence="4">RBG_16_55_9</strain>
    </source>
</reference>
<evidence type="ECO:0000313" key="4">
    <source>
        <dbReference type="Proteomes" id="UP000179157"/>
    </source>
</evidence>
<keyword evidence="1" id="KW-0378">Hydrolase</keyword>
<dbReference type="SUPFAM" id="SSF55811">
    <property type="entry name" value="Nudix"/>
    <property type="match status" value="1"/>
</dbReference>
<evidence type="ECO:0000259" key="2">
    <source>
        <dbReference type="PROSITE" id="PS51462"/>
    </source>
</evidence>
<dbReference type="InterPro" id="IPR000086">
    <property type="entry name" value="NUDIX_hydrolase_dom"/>
</dbReference>
<dbReference type="GO" id="GO:0004081">
    <property type="term" value="F:bis(5'-nucleosyl)-tetraphosphatase (asymmetrical) activity"/>
    <property type="evidence" value="ECO:0007669"/>
    <property type="project" value="TreeGrafter"/>
</dbReference>
<dbReference type="GO" id="GO:0006754">
    <property type="term" value="P:ATP biosynthetic process"/>
    <property type="evidence" value="ECO:0007669"/>
    <property type="project" value="TreeGrafter"/>
</dbReference>
<dbReference type="EMBL" id="MFGX01000043">
    <property type="protein sequence ID" value="OGF56048.1"/>
    <property type="molecule type" value="Genomic_DNA"/>
</dbReference>
<dbReference type="PANTHER" id="PTHR21340:SF0">
    <property type="entry name" value="BIS(5'-NUCLEOSYL)-TETRAPHOSPHATASE [ASYMMETRICAL]"/>
    <property type="match status" value="1"/>
</dbReference>
<evidence type="ECO:0000256" key="1">
    <source>
        <dbReference type="ARBA" id="ARBA00022801"/>
    </source>
</evidence>
<proteinExistence type="predicted"/>